<gene>
    <name evidence="2" type="ORF">GF359_00410</name>
</gene>
<organism evidence="2 3">
    <name type="scientific">candidate division WOR-3 bacterium</name>
    <dbReference type="NCBI Taxonomy" id="2052148"/>
    <lineage>
        <taxon>Bacteria</taxon>
        <taxon>Bacteria division WOR-3</taxon>
    </lineage>
</organism>
<dbReference type="PANTHER" id="PTHR42754">
    <property type="entry name" value="ENDOGLUCANASE"/>
    <property type="match status" value="1"/>
</dbReference>
<comment type="caution">
    <text evidence="2">The sequence shown here is derived from an EMBL/GenBank/DDBJ whole genome shotgun (WGS) entry which is preliminary data.</text>
</comment>
<evidence type="ECO:0000313" key="2">
    <source>
        <dbReference type="EMBL" id="MBD3363655.1"/>
    </source>
</evidence>
<reference evidence="2" key="1">
    <citation type="submission" date="2019-11" db="EMBL/GenBank/DDBJ databases">
        <title>Microbial mats filling the niche in hypersaline microbial mats.</title>
        <authorList>
            <person name="Wong H.L."/>
            <person name="Macleod F.I."/>
            <person name="White R.A. III"/>
            <person name="Burns B.P."/>
        </authorList>
    </citation>
    <scope>NUCLEOTIDE SEQUENCE</scope>
    <source>
        <strain evidence="2">Bin_327</strain>
    </source>
</reference>
<dbReference type="PANTHER" id="PTHR42754:SF1">
    <property type="entry name" value="LIPOPROTEIN"/>
    <property type="match status" value="1"/>
</dbReference>
<evidence type="ECO:0000313" key="3">
    <source>
        <dbReference type="Proteomes" id="UP000630660"/>
    </source>
</evidence>
<name>A0A9D5K8M6_UNCW3</name>
<feature type="chain" id="PRO_5038382786" description="T9SS type A sorting domain-containing protein" evidence="1">
    <location>
        <begin position="22"/>
        <end position="551"/>
    </location>
</feature>
<sequence>MKRFTLILTAALMVIPAATYGWTKTYGGENWEQGNYVQPTADGGYIVVGTASDSPVAYTWGDLWLLKTDASGDTVWSRRYRKDNVAMGIAVFETADAGYMVFGNSTPSTKGWLLKTDSAGDTLWTQDYSFLIQSVQPTYDGGYILAADGLVKLDSQGSILWSNSNSYYDSGVAYAEETDGGGFILTGSKCTFWLAKTDSAGDTLWTKLHGVFTDCGCCIRQTSDGGYIASGFVDWDLGRKYYVVRTDSAGEFLWEYNPLYFGLAHTVYEVEDGEYIAAGIRASVQTGGYLVKLDDTGDTVWTRTYGFSPNEFTWIDKTDDDGLILTGQSEGNLWVVKTDSTGLAWSRTISPVTVLEPEYFNVHESMFPAARFTNQSKEEAADFYCHCEIEDRYNSDTSDYYHDSVLVSSPLVPGESIDIEFSEWVCQEEPDSSFPGKATFYAAKEDDEDFGSLGLYKYFTGYPAGIDESGIVVKGPFFKVSKPVGSRIAISYANYPQGFHASVFDASGRKVDVLNSTGKSGTITWEGHGPGVYFIVPETGGDEAQKVVLVR</sequence>
<dbReference type="SUPFAM" id="SSF50998">
    <property type="entry name" value="Quinoprotein alcohol dehydrogenase-like"/>
    <property type="match status" value="1"/>
</dbReference>
<accession>A0A9D5K8M6</accession>
<dbReference type="EMBL" id="WJKJ01000012">
    <property type="protein sequence ID" value="MBD3363655.1"/>
    <property type="molecule type" value="Genomic_DNA"/>
</dbReference>
<keyword evidence="1" id="KW-0732">Signal</keyword>
<evidence type="ECO:0008006" key="4">
    <source>
        <dbReference type="Google" id="ProtNLM"/>
    </source>
</evidence>
<dbReference type="AlphaFoldDB" id="A0A9D5K8M6"/>
<evidence type="ECO:0000256" key="1">
    <source>
        <dbReference type="SAM" id="SignalP"/>
    </source>
</evidence>
<feature type="signal peptide" evidence="1">
    <location>
        <begin position="1"/>
        <end position="21"/>
    </location>
</feature>
<dbReference type="Proteomes" id="UP000630660">
    <property type="component" value="Unassembled WGS sequence"/>
</dbReference>
<proteinExistence type="predicted"/>
<protein>
    <recommendedName>
        <fullName evidence="4">T9SS type A sorting domain-containing protein</fullName>
    </recommendedName>
</protein>
<dbReference type="InterPro" id="IPR011047">
    <property type="entry name" value="Quinoprotein_ADH-like_sf"/>
</dbReference>